<dbReference type="InterPro" id="IPR021806">
    <property type="entry name" value="DUF3379"/>
</dbReference>
<reference evidence="1" key="1">
    <citation type="submission" date="2024-07" db="EMBL/GenBank/DDBJ databases">
        <title>Genome Analysis of a Potential Novel Vibrio Species Secreting pH- and Thermo-stable Alginate Lyase and its Application in Producing Alginate Oligosaccharides.</title>
        <authorList>
            <person name="Huang H."/>
            <person name="Bao K."/>
        </authorList>
    </citation>
    <scope>NUCLEOTIDE SEQUENCE</scope>
    <source>
        <strain evidence="1">HB236076</strain>
    </source>
</reference>
<dbReference type="RefSeq" id="WP_306101377.1">
    <property type="nucleotide sequence ID" value="NZ_CP162601.1"/>
</dbReference>
<protein>
    <submittedName>
        <fullName evidence="1">DUF3379 family protein</fullName>
    </submittedName>
</protein>
<evidence type="ECO:0000313" key="1">
    <source>
        <dbReference type="EMBL" id="XDK25963.1"/>
    </source>
</evidence>
<dbReference type="Pfam" id="PF11859">
    <property type="entry name" value="DUF3379"/>
    <property type="match status" value="1"/>
</dbReference>
<proteinExistence type="predicted"/>
<organism evidence="1">
    <name type="scientific">Vibrio sp. HB236076</name>
    <dbReference type="NCBI Taxonomy" id="3232307"/>
    <lineage>
        <taxon>Bacteria</taxon>
        <taxon>Pseudomonadati</taxon>
        <taxon>Pseudomonadota</taxon>
        <taxon>Gammaproteobacteria</taxon>
        <taxon>Vibrionales</taxon>
        <taxon>Vibrionaceae</taxon>
        <taxon>Vibrio</taxon>
    </lineage>
</organism>
<dbReference type="KEGG" id="vih:AB0763_04805"/>
<sequence length="243" mass="26862">MDDLDFRRRLFSDPKLRDEDVLKAISGSDSNAKFAEDMLSFDAELKQAMTVDVPDDLADKILFSQNNIKKKPVWNQWRKPSLSLAASIAFVVGVMAGQINWGNALLPQAQASIPQTAIQHVMDEKAFVGTIDERASDQQLKAKVKPLNYDIAGAFPYHIYYINHCAFGKSNAVHMIYQGEKGKVTLFFVPQSTKSEAFSDQGMDGYVYSMQDASIILVGQPGEDLAAMAQRIGAMMSPMPEAS</sequence>
<gene>
    <name evidence="1" type="ORF">AB0763_04805</name>
</gene>
<accession>A0AB39HFR6</accession>
<dbReference type="AlphaFoldDB" id="A0AB39HFR6"/>
<name>A0AB39HFR6_9VIBR</name>
<dbReference type="EMBL" id="CP162601">
    <property type="protein sequence ID" value="XDK25963.1"/>
    <property type="molecule type" value="Genomic_DNA"/>
</dbReference>